<keyword evidence="14" id="KW-1185">Reference proteome</keyword>
<feature type="transmembrane region" description="Helical" evidence="11">
    <location>
        <begin position="52"/>
        <end position="71"/>
    </location>
</feature>
<evidence type="ECO:0000256" key="9">
    <source>
        <dbReference type="ARBA" id="ARBA00023049"/>
    </source>
</evidence>
<keyword evidence="5" id="KW-0479">Metal-binding</keyword>
<reference evidence="13 14" key="1">
    <citation type="submission" date="2019-07" db="EMBL/GenBank/DDBJ databases">
        <title>Diversity of Bacteria from Kongsfjorden, Arctic.</title>
        <authorList>
            <person name="Yu Y."/>
        </authorList>
    </citation>
    <scope>NUCLEOTIDE SEQUENCE [LARGE SCALE GENOMIC DNA]</scope>
    <source>
        <strain evidence="13 14">SM1923</strain>
    </source>
</reference>
<keyword evidence="10 11" id="KW-0472">Membrane</keyword>
<evidence type="ECO:0000256" key="11">
    <source>
        <dbReference type="SAM" id="Phobius"/>
    </source>
</evidence>
<evidence type="ECO:0000256" key="6">
    <source>
        <dbReference type="ARBA" id="ARBA00022801"/>
    </source>
</evidence>
<feature type="transmembrane region" description="Helical" evidence="11">
    <location>
        <begin position="16"/>
        <end position="40"/>
    </location>
</feature>
<comment type="cofactor">
    <cofactor evidence="1">
        <name>Zn(2+)</name>
        <dbReference type="ChEBI" id="CHEBI:29105"/>
    </cofactor>
</comment>
<dbReference type="Pfam" id="PF01435">
    <property type="entry name" value="Peptidase_M48"/>
    <property type="match status" value="1"/>
</dbReference>
<keyword evidence="7" id="KW-0862">Zinc</keyword>
<dbReference type="Gene3D" id="3.30.2010.10">
    <property type="entry name" value="Metalloproteases ('zincins'), catalytic domain"/>
    <property type="match status" value="1"/>
</dbReference>
<evidence type="ECO:0000256" key="1">
    <source>
        <dbReference type="ARBA" id="ARBA00001947"/>
    </source>
</evidence>
<accession>A0A558HU38</accession>
<evidence type="ECO:0000259" key="12">
    <source>
        <dbReference type="Pfam" id="PF01435"/>
    </source>
</evidence>
<dbReference type="RefSeq" id="WP_144726519.1">
    <property type="nucleotide sequence ID" value="NZ_CAWOWR010000076.1"/>
</dbReference>
<dbReference type="GO" id="GO:0046872">
    <property type="term" value="F:metal ion binding"/>
    <property type="evidence" value="ECO:0007669"/>
    <property type="project" value="UniProtKB-KW"/>
</dbReference>
<proteinExistence type="predicted"/>
<sequence length="634" mass="70792">MNFYHEQDSARRRTRLLLLAFVIMSLAVSLGAGAAVHYFISLFLGKPPEASYGYVLPVACVIFLCNAFVAARELRRLQQGGAIVAARLGGQRVDVETQDAAQRRALNVVEEMAIAANLPPPQLFVLPHEAMINAFAAGYRPHDAVIALSRGALEQLSRNELQGVVAHEFAHIANGDIRLNLRLASAVHGLVFLSEAGRFLMGAGRIGILVGGVGSSRSDKKGGMGKLMLLGVALWLLGSLGGLAGRLLQRGVARSREYLADASAVRLTRLPDGIASALKRIGGMGWQGRIQHPRAMTYNHLFFVETRPPWLTGWFDSHPPLDERIRRLEPRWDSHYLPARQQPVHTFEQQAPIGAEMLGGVLAGVAGAAFMDKLAQTRGELENLTLSRFLCPQLVVAMIAPMELKQRGVWFSELERQHEWLDGKRIREIRVRLEALPRREWIALLNRLLPRWREADERAHRMLKALIPPNDLFSWCLWQLLMESLDPRVDRKSDSLGLNQCREACQHWLGLMVGLMDDETLRQEAFEEATAELGMVLEYSVTAAGIANPALRCRYLTHLAHLRPMDKQRWFAALVQVVHADLQVEDEEIALLTLLARVMQLPETRLEAALVIRPRSRGGWHAQPVPHSVDSKQV</sequence>
<dbReference type="OrthoDB" id="15218at2"/>
<dbReference type="GO" id="GO:0004222">
    <property type="term" value="F:metalloendopeptidase activity"/>
    <property type="evidence" value="ECO:0007669"/>
    <property type="project" value="InterPro"/>
</dbReference>
<evidence type="ECO:0000313" key="13">
    <source>
        <dbReference type="EMBL" id="TVU72608.1"/>
    </source>
</evidence>
<dbReference type="STRING" id="553385.GCA_000591415_02391"/>
<evidence type="ECO:0000256" key="7">
    <source>
        <dbReference type="ARBA" id="ARBA00022833"/>
    </source>
</evidence>
<dbReference type="Proteomes" id="UP000319941">
    <property type="component" value="Unassembled WGS sequence"/>
</dbReference>
<dbReference type="PANTHER" id="PTHR43221">
    <property type="entry name" value="PROTEASE HTPX"/>
    <property type="match status" value="1"/>
</dbReference>
<evidence type="ECO:0000256" key="3">
    <source>
        <dbReference type="ARBA" id="ARBA00022670"/>
    </source>
</evidence>
<dbReference type="InterPro" id="IPR001915">
    <property type="entry name" value="Peptidase_M48"/>
</dbReference>
<evidence type="ECO:0000313" key="14">
    <source>
        <dbReference type="Proteomes" id="UP000319941"/>
    </source>
</evidence>
<keyword evidence="3 13" id="KW-0645">Protease</keyword>
<dbReference type="GO" id="GO:0006508">
    <property type="term" value="P:proteolysis"/>
    <property type="evidence" value="ECO:0007669"/>
    <property type="project" value="UniProtKB-KW"/>
</dbReference>
<gene>
    <name evidence="13" type="ORF">FQP86_02665</name>
</gene>
<evidence type="ECO:0000256" key="8">
    <source>
        <dbReference type="ARBA" id="ARBA00022989"/>
    </source>
</evidence>
<keyword evidence="6" id="KW-0378">Hydrolase</keyword>
<keyword evidence="2" id="KW-1003">Cell membrane</keyword>
<evidence type="ECO:0000256" key="5">
    <source>
        <dbReference type="ARBA" id="ARBA00022723"/>
    </source>
</evidence>
<feature type="domain" description="Peptidase M48" evidence="12">
    <location>
        <begin position="103"/>
        <end position="329"/>
    </location>
</feature>
<evidence type="ECO:0000256" key="10">
    <source>
        <dbReference type="ARBA" id="ARBA00023136"/>
    </source>
</evidence>
<dbReference type="PANTHER" id="PTHR43221:SF2">
    <property type="entry name" value="PROTEASE HTPX HOMOLOG"/>
    <property type="match status" value="1"/>
</dbReference>
<dbReference type="EMBL" id="VNFH01000002">
    <property type="protein sequence ID" value="TVU72608.1"/>
    <property type="molecule type" value="Genomic_DNA"/>
</dbReference>
<keyword evidence="8 11" id="KW-1133">Transmembrane helix</keyword>
<dbReference type="AlphaFoldDB" id="A0A558HU38"/>
<comment type="caution">
    <text evidence="13">The sequence shown here is derived from an EMBL/GenBank/DDBJ whole genome shotgun (WGS) entry which is preliminary data.</text>
</comment>
<keyword evidence="4 11" id="KW-0812">Transmembrane</keyword>
<keyword evidence="9 13" id="KW-0482">Metalloprotease</keyword>
<evidence type="ECO:0000256" key="2">
    <source>
        <dbReference type="ARBA" id="ARBA00022475"/>
    </source>
</evidence>
<dbReference type="SUPFAM" id="SSF158682">
    <property type="entry name" value="TerB-like"/>
    <property type="match status" value="1"/>
</dbReference>
<evidence type="ECO:0000256" key="4">
    <source>
        <dbReference type="ARBA" id="ARBA00022692"/>
    </source>
</evidence>
<name>A0A558HU38_9GAMM</name>
<protein>
    <submittedName>
        <fullName evidence="13">M48 family metalloprotease</fullName>
    </submittedName>
</protein>
<feature type="transmembrane region" description="Helical" evidence="11">
    <location>
        <begin position="227"/>
        <end position="248"/>
    </location>
</feature>
<organism evidence="13 14">
    <name type="scientific">Cobetia crustatorum</name>
    <dbReference type="NCBI Taxonomy" id="553385"/>
    <lineage>
        <taxon>Bacteria</taxon>
        <taxon>Pseudomonadati</taxon>
        <taxon>Pseudomonadota</taxon>
        <taxon>Gammaproteobacteria</taxon>
        <taxon>Oceanospirillales</taxon>
        <taxon>Halomonadaceae</taxon>
        <taxon>Cobetia</taxon>
    </lineage>
</organism>
<dbReference type="InterPro" id="IPR050083">
    <property type="entry name" value="HtpX_protease"/>
</dbReference>
<dbReference type="InterPro" id="IPR029024">
    <property type="entry name" value="TerB-like"/>
</dbReference>